<feature type="compositionally biased region" description="Basic and acidic residues" evidence="1">
    <location>
        <begin position="340"/>
        <end position="350"/>
    </location>
</feature>
<feature type="region of interest" description="Disordered" evidence="1">
    <location>
        <begin position="173"/>
        <end position="195"/>
    </location>
</feature>
<sequence length="350" mass="38489">MLSIKTAFLLVLPTIFGANNDILVNDGGMFKVKNTGEGSIIPYSSNFTLRFYKSDKCDLTKDFEFCYSASSSITIPTDCGDGFRYLSFRPKHDCIVVNGHKVRFENNEYIDCFIKSESKILCGSVPILTDVGKFKTETSGSIKIKVMEFTDTCPVSIFGAVLHFDSPKTAKADDKIVNDESNEKKGSEDDEEDHEENVLENSISLWYIATFLFLTALLIIGIGFGVWGIKLFLQHRAENRSHNTPPSLPTKTPKNAVPLTAVTTDPTGIGPEDTLIPPSLDGHGPKPKKTSNKEPKFKLKQNNKSSDSKEHSEVMKLPQSSTAAPASSTYGAAPGKKIRPLGDIKQQKPK</sequence>
<dbReference type="AlphaFoldDB" id="A0A7E4VWE9"/>
<keyword evidence="3" id="KW-0732">Signal</keyword>
<evidence type="ECO:0000313" key="5">
    <source>
        <dbReference type="WBParaSite" id="Pan_g4223.t1"/>
    </source>
</evidence>
<keyword evidence="2" id="KW-0812">Transmembrane</keyword>
<feature type="region of interest" description="Disordered" evidence="1">
    <location>
        <begin position="239"/>
        <end position="350"/>
    </location>
</feature>
<feature type="signal peptide" evidence="3">
    <location>
        <begin position="1"/>
        <end position="17"/>
    </location>
</feature>
<feature type="compositionally biased region" description="Low complexity" evidence="1">
    <location>
        <begin position="320"/>
        <end position="335"/>
    </location>
</feature>
<organism evidence="4 5">
    <name type="scientific">Panagrellus redivivus</name>
    <name type="common">Microworm</name>
    <dbReference type="NCBI Taxonomy" id="6233"/>
    <lineage>
        <taxon>Eukaryota</taxon>
        <taxon>Metazoa</taxon>
        <taxon>Ecdysozoa</taxon>
        <taxon>Nematoda</taxon>
        <taxon>Chromadorea</taxon>
        <taxon>Rhabditida</taxon>
        <taxon>Tylenchina</taxon>
        <taxon>Panagrolaimomorpha</taxon>
        <taxon>Panagrolaimoidea</taxon>
        <taxon>Panagrolaimidae</taxon>
        <taxon>Panagrellus</taxon>
    </lineage>
</organism>
<feature type="compositionally biased region" description="Polar residues" evidence="1">
    <location>
        <begin position="242"/>
        <end position="253"/>
    </location>
</feature>
<keyword evidence="4" id="KW-1185">Reference proteome</keyword>
<protein>
    <submittedName>
        <fullName evidence="5">ZP domain-containing protein</fullName>
    </submittedName>
</protein>
<feature type="compositionally biased region" description="Basic and acidic residues" evidence="1">
    <location>
        <begin position="173"/>
        <end position="187"/>
    </location>
</feature>
<keyword evidence="2" id="KW-1133">Transmembrane helix</keyword>
<dbReference type="WBParaSite" id="Pan_g4223.t1">
    <property type="protein sequence ID" value="Pan_g4223.t1"/>
    <property type="gene ID" value="Pan_g4223"/>
</dbReference>
<evidence type="ECO:0000256" key="1">
    <source>
        <dbReference type="SAM" id="MobiDB-lite"/>
    </source>
</evidence>
<proteinExistence type="predicted"/>
<name>A0A7E4VWE9_PANRE</name>
<feature type="chain" id="PRO_5028809958" evidence="3">
    <location>
        <begin position="18"/>
        <end position="350"/>
    </location>
</feature>
<evidence type="ECO:0000256" key="3">
    <source>
        <dbReference type="SAM" id="SignalP"/>
    </source>
</evidence>
<evidence type="ECO:0000256" key="2">
    <source>
        <dbReference type="SAM" id="Phobius"/>
    </source>
</evidence>
<keyword evidence="2" id="KW-0472">Membrane</keyword>
<feature type="transmembrane region" description="Helical" evidence="2">
    <location>
        <begin position="205"/>
        <end position="233"/>
    </location>
</feature>
<accession>A0A7E4VWE9</accession>
<dbReference type="Proteomes" id="UP000492821">
    <property type="component" value="Unassembled WGS sequence"/>
</dbReference>
<reference evidence="5" key="2">
    <citation type="submission" date="2020-10" db="UniProtKB">
        <authorList>
            <consortium name="WormBaseParasite"/>
        </authorList>
    </citation>
    <scope>IDENTIFICATION</scope>
</reference>
<evidence type="ECO:0000313" key="4">
    <source>
        <dbReference type="Proteomes" id="UP000492821"/>
    </source>
</evidence>
<reference evidence="4" key="1">
    <citation type="journal article" date="2013" name="Genetics">
        <title>The draft genome and transcriptome of Panagrellus redivivus are shaped by the harsh demands of a free-living lifestyle.</title>
        <authorList>
            <person name="Srinivasan J."/>
            <person name="Dillman A.R."/>
            <person name="Macchietto M.G."/>
            <person name="Heikkinen L."/>
            <person name="Lakso M."/>
            <person name="Fracchia K.M."/>
            <person name="Antoshechkin I."/>
            <person name="Mortazavi A."/>
            <person name="Wong G."/>
            <person name="Sternberg P.W."/>
        </authorList>
    </citation>
    <scope>NUCLEOTIDE SEQUENCE [LARGE SCALE GENOMIC DNA]</scope>
    <source>
        <strain evidence="4">MT8872</strain>
    </source>
</reference>